<dbReference type="GO" id="GO:0019168">
    <property type="term" value="F:2-polyprenylphenol 6-hydroxylase activity"/>
    <property type="evidence" value="ECO:0007669"/>
    <property type="project" value="TreeGrafter"/>
</dbReference>
<evidence type="ECO:0000256" key="4">
    <source>
        <dbReference type="ARBA" id="ARBA00022630"/>
    </source>
</evidence>
<dbReference type="GO" id="GO:0071949">
    <property type="term" value="F:FAD binding"/>
    <property type="evidence" value="ECO:0007669"/>
    <property type="project" value="InterPro"/>
</dbReference>
<feature type="domain" description="FAD-binding" evidence="9">
    <location>
        <begin position="4"/>
        <end position="318"/>
    </location>
</feature>
<dbReference type="Proteomes" id="UP000030380">
    <property type="component" value="Unassembled WGS sequence"/>
</dbReference>
<sequence>MKNTDIIIIGGGMVGLAVAAALENAPCNIAVIEANPPDSQSLQTVTHRVSALNLSSQKMLQQFGLWPALIQGRCCAYRQMAVWEKDSFANIRFHSDSLGLDQLGYIIENHLIRHQLWQKVSRQANVDIIGGKPKSAVGNQQCAVLTLEDGSLLTAKLLIGADGAHSWLRQQADIPLNFRDYGHSALVCNVETAEPHLNTARQIFSHDSILAFLPLHQPHLCSIVWSQPPELAEQHLNMNEIEFNKALTVAFDNHLGLCKLVGQRHAIPLTARYARDFAKNRIALVGDAAHTIHPLAGLGVNLGFMDAMALAQEIEKNLLQDNDIGELYHLRHYERWRKSEAVKMLAAMQGFKSLFNGSNPLKKLLRGVGMNLTNHLPMVKDQLMAQALGMNGDLPQKIREMPNDALIFS</sequence>
<dbReference type="OrthoDB" id="9769565at2"/>
<name>A0A0A3AJY7_9PAST</name>
<evidence type="ECO:0000313" key="10">
    <source>
        <dbReference type="EMBL" id="KGQ69663.1"/>
    </source>
</evidence>
<reference evidence="10 11" key="1">
    <citation type="submission" date="2014-11" db="EMBL/GenBank/DDBJ databases">
        <title>Draft genome sequence of Chelonobacter oris 1662T, associated with respiratory disease in Hermann's Tortoises.</title>
        <authorList>
            <person name="Kudirkiene E."/>
            <person name="Hansen M.J."/>
            <person name="Bojesen A.M."/>
        </authorList>
    </citation>
    <scope>NUCLEOTIDE SEQUENCE [LARGE SCALE GENOMIC DNA]</scope>
    <source>
        <strain evidence="10 11">1662</strain>
    </source>
</reference>
<evidence type="ECO:0000256" key="5">
    <source>
        <dbReference type="ARBA" id="ARBA00022827"/>
    </source>
</evidence>
<dbReference type="PRINTS" id="PR00420">
    <property type="entry name" value="RNGMNOXGNASE"/>
</dbReference>
<keyword evidence="4" id="KW-0285">Flavoprotein</keyword>
<dbReference type="NCBIfam" id="TIGR01988">
    <property type="entry name" value="Ubi-OHases"/>
    <property type="match status" value="1"/>
</dbReference>
<dbReference type="Pfam" id="PF01494">
    <property type="entry name" value="FAD_binding_3"/>
    <property type="match status" value="1"/>
</dbReference>
<evidence type="ECO:0000256" key="3">
    <source>
        <dbReference type="ARBA" id="ARBA00005349"/>
    </source>
</evidence>
<comment type="pathway">
    <text evidence="2">Cofactor biosynthesis; ubiquinone biosynthesis.</text>
</comment>
<dbReference type="Gene3D" id="3.50.50.60">
    <property type="entry name" value="FAD/NAD(P)-binding domain"/>
    <property type="match status" value="2"/>
</dbReference>
<dbReference type="PANTHER" id="PTHR43876:SF7">
    <property type="entry name" value="UBIQUINONE BIOSYNTHESIS MONOOXYGENASE COQ6, MITOCHONDRIAL"/>
    <property type="match status" value="1"/>
</dbReference>
<dbReference type="SUPFAM" id="SSF51905">
    <property type="entry name" value="FAD/NAD(P)-binding domain"/>
    <property type="match status" value="1"/>
</dbReference>
<evidence type="ECO:0000256" key="6">
    <source>
        <dbReference type="ARBA" id="ARBA00023002"/>
    </source>
</evidence>
<evidence type="ECO:0000259" key="9">
    <source>
        <dbReference type="Pfam" id="PF01494"/>
    </source>
</evidence>
<keyword evidence="11" id="KW-1185">Reference proteome</keyword>
<keyword evidence="6" id="KW-0560">Oxidoreductase</keyword>
<comment type="similarity">
    <text evidence="3">Belongs to the UbiH/COQ6 family.</text>
</comment>
<comment type="caution">
    <text evidence="10">The sequence shown here is derived from an EMBL/GenBank/DDBJ whole genome shotgun (WGS) entry which is preliminary data.</text>
</comment>
<dbReference type="EMBL" id="JSUM01000015">
    <property type="protein sequence ID" value="KGQ69663.1"/>
    <property type="molecule type" value="Genomic_DNA"/>
</dbReference>
<dbReference type="InterPro" id="IPR002938">
    <property type="entry name" value="FAD-bd"/>
</dbReference>
<dbReference type="GO" id="GO:0110142">
    <property type="term" value="C:ubiquinone biosynthesis complex"/>
    <property type="evidence" value="ECO:0007669"/>
    <property type="project" value="UniProtKB-ARBA"/>
</dbReference>
<accession>A0A0A3AJY7</accession>
<dbReference type="InterPro" id="IPR036188">
    <property type="entry name" value="FAD/NAD-bd_sf"/>
</dbReference>
<comment type="subunit">
    <text evidence="8">Component of the Ubi complex metabolon, which regroups five ubiquinone biosynthesis proteins (UbiE, UbiF, UbiG, UbiH and UbiI) and two accessory factors (UbiK and the lipid-binding protein UbiJ).</text>
</comment>
<dbReference type="AlphaFoldDB" id="A0A0A3AJY7"/>
<dbReference type="FunFam" id="3.50.50.60:FF:000021">
    <property type="entry name" value="Ubiquinone biosynthesis monooxygenase COQ6"/>
    <property type="match status" value="1"/>
</dbReference>
<dbReference type="STRING" id="505317.OA57_10395"/>
<dbReference type="InterPro" id="IPR010971">
    <property type="entry name" value="UbiH/COQ6"/>
</dbReference>
<comment type="cofactor">
    <cofactor evidence="1">
        <name>FAD</name>
        <dbReference type="ChEBI" id="CHEBI:57692"/>
    </cofactor>
</comment>
<evidence type="ECO:0000256" key="1">
    <source>
        <dbReference type="ARBA" id="ARBA00001974"/>
    </source>
</evidence>
<keyword evidence="7" id="KW-0503">Monooxygenase</keyword>
<dbReference type="InterPro" id="IPR051205">
    <property type="entry name" value="UbiH/COQ6_monooxygenase"/>
</dbReference>
<protein>
    <submittedName>
        <fullName evidence="10">Oxidoreductase</fullName>
    </submittedName>
</protein>
<dbReference type="RefSeq" id="WP_034617411.1">
    <property type="nucleotide sequence ID" value="NZ_JSUM01000015.1"/>
</dbReference>
<proteinExistence type="inferred from homology"/>
<organism evidence="10 11">
    <name type="scientific">Chelonobacter oris</name>
    <dbReference type="NCBI Taxonomy" id="505317"/>
    <lineage>
        <taxon>Bacteria</taxon>
        <taxon>Pseudomonadati</taxon>
        <taxon>Pseudomonadota</taxon>
        <taxon>Gammaproteobacteria</taxon>
        <taxon>Pasteurellales</taxon>
        <taxon>Pasteurellaceae</taxon>
        <taxon>Chelonobacter</taxon>
    </lineage>
</organism>
<evidence type="ECO:0000256" key="2">
    <source>
        <dbReference type="ARBA" id="ARBA00004749"/>
    </source>
</evidence>
<evidence type="ECO:0000256" key="8">
    <source>
        <dbReference type="ARBA" id="ARBA00065734"/>
    </source>
</evidence>
<dbReference type="PANTHER" id="PTHR43876">
    <property type="entry name" value="UBIQUINONE BIOSYNTHESIS MONOOXYGENASE COQ6, MITOCHONDRIAL"/>
    <property type="match status" value="1"/>
</dbReference>
<dbReference type="GO" id="GO:0006744">
    <property type="term" value="P:ubiquinone biosynthetic process"/>
    <property type="evidence" value="ECO:0007669"/>
    <property type="project" value="UniProtKB-UniPathway"/>
</dbReference>
<gene>
    <name evidence="10" type="ORF">OA57_10395</name>
</gene>
<evidence type="ECO:0000256" key="7">
    <source>
        <dbReference type="ARBA" id="ARBA00023033"/>
    </source>
</evidence>
<dbReference type="UniPathway" id="UPA00232"/>
<keyword evidence="5" id="KW-0274">FAD</keyword>
<evidence type="ECO:0000313" key="11">
    <source>
        <dbReference type="Proteomes" id="UP000030380"/>
    </source>
</evidence>